<feature type="transmembrane region" description="Helical" evidence="5">
    <location>
        <begin position="20"/>
        <end position="41"/>
    </location>
</feature>
<dbReference type="PANTHER" id="PTHR37955">
    <property type="entry name" value="TELLURITE RESISTANCE PROTEIN TEHA"/>
    <property type="match status" value="1"/>
</dbReference>
<feature type="transmembrane region" description="Helical" evidence="5">
    <location>
        <begin position="92"/>
        <end position="112"/>
    </location>
</feature>
<keyword evidence="3 5" id="KW-1133">Transmembrane helix</keyword>
<feature type="transmembrane region" description="Helical" evidence="5">
    <location>
        <begin position="53"/>
        <end position="72"/>
    </location>
</feature>
<evidence type="ECO:0000256" key="1">
    <source>
        <dbReference type="ARBA" id="ARBA00004141"/>
    </source>
</evidence>
<reference evidence="6" key="1">
    <citation type="submission" date="2021-03" db="EMBL/GenBank/DDBJ databases">
        <title>Sagittula salina sp. nov. strain M10.9X isolated from the marine waste.</title>
        <authorList>
            <person name="Satari L."/>
            <person name="Molina-Menor E."/>
            <person name="Vidal-Verdu A."/>
            <person name="Pascual J."/>
            <person name="Pereto J."/>
            <person name="Porcar M."/>
        </authorList>
    </citation>
    <scope>NUCLEOTIDE SEQUENCE</scope>
    <source>
        <strain evidence="6">M10.9X</strain>
    </source>
</reference>
<dbReference type="PANTHER" id="PTHR37955:SF1">
    <property type="entry name" value="DEP DOMAIN-CONTAINING PROTEIN"/>
    <property type="match status" value="1"/>
</dbReference>
<feature type="transmembrane region" description="Helical" evidence="5">
    <location>
        <begin position="240"/>
        <end position="260"/>
    </location>
</feature>
<dbReference type="GO" id="GO:0046583">
    <property type="term" value="F:monoatomic cation efflux transmembrane transporter activity"/>
    <property type="evidence" value="ECO:0007669"/>
    <property type="project" value="TreeGrafter"/>
</dbReference>
<dbReference type="InterPro" id="IPR052951">
    <property type="entry name" value="Tellurite_res_ion_channel"/>
</dbReference>
<keyword evidence="4 5" id="KW-0472">Membrane</keyword>
<dbReference type="Pfam" id="PF03595">
    <property type="entry name" value="SLAC1"/>
    <property type="match status" value="1"/>
</dbReference>
<comment type="subcellular location">
    <subcellularLocation>
        <location evidence="1">Membrane</location>
        <topology evidence="1">Multi-pass membrane protein</topology>
    </subcellularLocation>
</comment>
<dbReference type="EMBL" id="JAGISH010000001">
    <property type="protein sequence ID" value="MBP0481350.1"/>
    <property type="molecule type" value="Genomic_DNA"/>
</dbReference>
<keyword evidence="7" id="KW-1185">Reference proteome</keyword>
<dbReference type="InterPro" id="IPR038665">
    <property type="entry name" value="Voltage-dep_anion_channel_sf"/>
</dbReference>
<dbReference type="RefSeq" id="WP_209358966.1">
    <property type="nucleotide sequence ID" value="NZ_JAGISH010000001.1"/>
</dbReference>
<evidence type="ECO:0000313" key="6">
    <source>
        <dbReference type="EMBL" id="MBP0481350.1"/>
    </source>
</evidence>
<feature type="transmembrane region" description="Helical" evidence="5">
    <location>
        <begin position="118"/>
        <end position="140"/>
    </location>
</feature>
<evidence type="ECO:0000256" key="2">
    <source>
        <dbReference type="ARBA" id="ARBA00022692"/>
    </source>
</evidence>
<dbReference type="InterPro" id="IPR004695">
    <property type="entry name" value="SLAC1/Mae1/Ssu1/TehA"/>
</dbReference>
<accession>A0A940MKA8</accession>
<dbReference type="CDD" id="cd09323">
    <property type="entry name" value="TDT_SLAC1_like"/>
    <property type="match status" value="1"/>
</dbReference>
<gene>
    <name evidence="6" type="ORF">J5474_02445</name>
</gene>
<feature type="transmembrane region" description="Helical" evidence="5">
    <location>
        <begin position="152"/>
        <end position="170"/>
    </location>
</feature>
<comment type="caution">
    <text evidence="6">The sequence shown here is derived from an EMBL/GenBank/DDBJ whole genome shotgun (WGS) entry which is preliminary data.</text>
</comment>
<name>A0A940MKA8_9RHOB</name>
<sequence>MSEAIPAAAGPSADSRLSHFPITFFASVMGLAGLTLATHVVEARFGLGPGASRVLLALTVADFVLVAAVYALKAWRHPQAVVAEWAHPVRLAFFPAVSISLLLIATAARAEFPGAAHVLWLAGAGLQGTLTLAVVSGWIGRRPFQPMHLSPAWFIPAVGNVIVPVAGGGFGHTELAWMFFAVGVLFWLVLLTLVMNRLIFHDPLPGRLLPTLVILVAPPAVGFLAWLQLNGGALDALARVLYYAGVWFAAIVALQVPGVLRIPFALSFWALSFPVAALTLATLRYAALAGSEAHDRAGMVLFAVLVVVVAALVVRTLGAAVRGQICLPE</sequence>
<evidence type="ECO:0000313" key="7">
    <source>
        <dbReference type="Proteomes" id="UP000675940"/>
    </source>
</evidence>
<evidence type="ECO:0000256" key="4">
    <source>
        <dbReference type="ARBA" id="ARBA00023136"/>
    </source>
</evidence>
<dbReference type="Proteomes" id="UP000675940">
    <property type="component" value="Unassembled WGS sequence"/>
</dbReference>
<dbReference type="Gene3D" id="1.50.10.150">
    <property type="entry name" value="Voltage-dependent anion channel"/>
    <property type="match status" value="1"/>
</dbReference>
<feature type="transmembrane region" description="Helical" evidence="5">
    <location>
        <begin position="208"/>
        <end position="228"/>
    </location>
</feature>
<evidence type="ECO:0000256" key="3">
    <source>
        <dbReference type="ARBA" id="ARBA00022989"/>
    </source>
</evidence>
<proteinExistence type="predicted"/>
<keyword evidence="2 5" id="KW-0812">Transmembrane</keyword>
<feature type="transmembrane region" description="Helical" evidence="5">
    <location>
        <begin position="267"/>
        <end position="287"/>
    </location>
</feature>
<feature type="transmembrane region" description="Helical" evidence="5">
    <location>
        <begin position="299"/>
        <end position="321"/>
    </location>
</feature>
<dbReference type="AlphaFoldDB" id="A0A940MKA8"/>
<protein>
    <submittedName>
        <fullName evidence="6">SLAC1 anion channel family protein</fullName>
    </submittedName>
</protein>
<organism evidence="6 7">
    <name type="scientific">Sagittula salina</name>
    <dbReference type="NCBI Taxonomy" id="2820268"/>
    <lineage>
        <taxon>Bacteria</taxon>
        <taxon>Pseudomonadati</taxon>
        <taxon>Pseudomonadota</taxon>
        <taxon>Alphaproteobacteria</taxon>
        <taxon>Rhodobacterales</taxon>
        <taxon>Roseobacteraceae</taxon>
        <taxon>Sagittula</taxon>
    </lineage>
</organism>
<dbReference type="GO" id="GO:0005886">
    <property type="term" value="C:plasma membrane"/>
    <property type="evidence" value="ECO:0007669"/>
    <property type="project" value="TreeGrafter"/>
</dbReference>
<feature type="transmembrane region" description="Helical" evidence="5">
    <location>
        <begin position="176"/>
        <end position="196"/>
    </location>
</feature>
<evidence type="ECO:0000256" key="5">
    <source>
        <dbReference type="SAM" id="Phobius"/>
    </source>
</evidence>